<evidence type="ECO:0000313" key="2">
    <source>
        <dbReference type="EMBL" id="CAB1430987.1"/>
    </source>
</evidence>
<dbReference type="Proteomes" id="UP001153269">
    <property type="component" value="Unassembled WGS sequence"/>
</dbReference>
<feature type="non-terminal residue" evidence="2">
    <location>
        <position position="169"/>
    </location>
</feature>
<protein>
    <submittedName>
        <fullName evidence="2">Uncharacterized protein</fullName>
    </submittedName>
</protein>
<accession>A0A9N7UIB2</accession>
<sequence>MPVTNIEPQEVRAVSSVARALSGNTWAIVAHTRQLVSTVFGLTMAFSDMATGIEDGIHAHLHSQVGRDEVHISRVNNIGTFQDHLILLPKLLEEERRHPVEEQEESAPIRPSRRRCNRGTSATEHSLDFRNIRATRACNTVKVTSVLTGCIVCWVALSAVSARSSNSIG</sequence>
<comment type="caution">
    <text evidence="2">The sequence shown here is derived from an EMBL/GenBank/DDBJ whole genome shotgun (WGS) entry which is preliminary data.</text>
</comment>
<reference evidence="2" key="1">
    <citation type="submission" date="2020-03" db="EMBL/GenBank/DDBJ databases">
        <authorList>
            <person name="Weist P."/>
        </authorList>
    </citation>
    <scope>NUCLEOTIDE SEQUENCE</scope>
</reference>
<name>A0A9N7UIB2_PLEPL</name>
<organism evidence="2 3">
    <name type="scientific">Pleuronectes platessa</name>
    <name type="common">European plaice</name>
    <dbReference type="NCBI Taxonomy" id="8262"/>
    <lineage>
        <taxon>Eukaryota</taxon>
        <taxon>Metazoa</taxon>
        <taxon>Chordata</taxon>
        <taxon>Craniata</taxon>
        <taxon>Vertebrata</taxon>
        <taxon>Euteleostomi</taxon>
        <taxon>Actinopterygii</taxon>
        <taxon>Neopterygii</taxon>
        <taxon>Teleostei</taxon>
        <taxon>Neoteleostei</taxon>
        <taxon>Acanthomorphata</taxon>
        <taxon>Carangaria</taxon>
        <taxon>Pleuronectiformes</taxon>
        <taxon>Pleuronectoidei</taxon>
        <taxon>Pleuronectidae</taxon>
        <taxon>Pleuronectes</taxon>
    </lineage>
</organism>
<dbReference type="EMBL" id="CADEAL010001294">
    <property type="protein sequence ID" value="CAB1430987.1"/>
    <property type="molecule type" value="Genomic_DNA"/>
</dbReference>
<dbReference type="AlphaFoldDB" id="A0A9N7UIB2"/>
<keyword evidence="3" id="KW-1185">Reference proteome</keyword>
<proteinExistence type="predicted"/>
<gene>
    <name evidence="2" type="ORF">PLEPLA_LOCUS18983</name>
</gene>
<evidence type="ECO:0000256" key="1">
    <source>
        <dbReference type="SAM" id="MobiDB-lite"/>
    </source>
</evidence>
<feature type="region of interest" description="Disordered" evidence="1">
    <location>
        <begin position="98"/>
        <end position="120"/>
    </location>
</feature>
<evidence type="ECO:0000313" key="3">
    <source>
        <dbReference type="Proteomes" id="UP001153269"/>
    </source>
</evidence>